<dbReference type="EMBL" id="HBIE01023259">
    <property type="protein sequence ID" value="CAE0312163.1"/>
    <property type="molecule type" value="Transcribed_RNA"/>
</dbReference>
<sequence>MNKGPGVNGQPTFYREYRWDQPIGLARDGHLIMGPYMNSEGDLWTCEDRDVCNGAFVGKQYVYVGSDSFPYVLGCYGPGPKPEYKPSCTNNGCGSKSAEATGALSASLAGLSAAALVFTLC</sequence>
<name>A0A7S3I3V8_9SPIT</name>
<evidence type="ECO:0000313" key="1">
    <source>
        <dbReference type="EMBL" id="CAE0312163.1"/>
    </source>
</evidence>
<dbReference type="AlphaFoldDB" id="A0A7S3I3V8"/>
<accession>A0A7S3I3V8</accession>
<proteinExistence type="predicted"/>
<protein>
    <submittedName>
        <fullName evidence="1">Uncharacterized protein</fullName>
    </submittedName>
</protein>
<reference evidence="1" key="1">
    <citation type="submission" date="2021-01" db="EMBL/GenBank/DDBJ databases">
        <authorList>
            <person name="Corre E."/>
            <person name="Pelletier E."/>
            <person name="Niang G."/>
            <person name="Scheremetjew M."/>
            <person name="Finn R."/>
            <person name="Kale V."/>
            <person name="Holt S."/>
            <person name="Cochrane G."/>
            <person name="Meng A."/>
            <person name="Brown T."/>
            <person name="Cohen L."/>
        </authorList>
    </citation>
    <scope>NUCLEOTIDE SEQUENCE</scope>
    <source>
        <strain evidence="1">Fehren 1</strain>
    </source>
</reference>
<gene>
    <name evidence="1" type="ORF">FEHR0123_LOCUS7084</name>
</gene>
<organism evidence="1">
    <name type="scientific">Favella ehrenbergii</name>
    <dbReference type="NCBI Taxonomy" id="182087"/>
    <lineage>
        <taxon>Eukaryota</taxon>
        <taxon>Sar</taxon>
        <taxon>Alveolata</taxon>
        <taxon>Ciliophora</taxon>
        <taxon>Intramacronucleata</taxon>
        <taxon>Spirotrichea</taxon>
        <taxon>Choreotrichia</taxon>
        <taxon>Tintinnida</taxon>
        <taxon>Xystonellidae</taxon>
        <taxon>Favella</taxon>
    </lineage>
</organism>